<feature type="compositionally biased region" description="Basic residues" evidence="1">
    <location>
        <begin position="187"/>
        <end position="200"/>
    </location>
</feature>
<feature type="compositionally biased region" description="Polar residues" evidence="1">
    <location>
        <begin position="761"/>
        <end position="772"/>
    </location>
</feature>
<gene>
    <name evidence="2" type="ORF">N7468_004695</name>
</gene>
<comment type="caution">
    <text evidence="2">The sequence shown here is derived from an EMBL/GenBank/DDBJ whole genome shotgun (WGS) entry which is preliminary data.</text>
</comment>
<feature type="compositionally biased region" description="Basic and acidic residues" evidence="1">
    <location>
        <begin position="477"/>
        <end position="510"/>
    </location>
</feature>
<feature type="compositionally biased region" description="Basic and acidic residues" evidence="1">
    <location>
        <begin position="586"/>
        <end position="601"/>
    </location>
</feature>
<dbReference type="GeneID" id="83201295"/>
<evidence type="ECO:0000256" key="1">
    <source>
        <dbReference type="SAM" id="MobiDB-lite"/>
    </source>
</evidence>
<feature type="compositionally biased region" description="Low complexity" evidence="1">
    <location>
        <begin position="719"/>
        <end position="742"/>
    </location>
</feature>
<protein>
    <submittedName>
        <fullName evidence="2">Uncharacterized protein</fullName>
    </submittedName>
</protein>
<feature type="region of interest" description="Disordered" evidence="1">
    <location>
        <begin position="460"/>
        <end position="567"/>
    </location>
</feature>
<sequence length="887" mass="96102">MARTRSNPIKKGEELKLEFPRRRRSPSKKSASPMEDHPIQSLETEESNGECSHPDIQVVITLARAIIPSPGDDAMVVDEVGPGLDAMQTDDATAPSPVRSVHFASEMDVDYPVVSAPIYTPIPALAPAPASRGTAWVTWIISFFNFLPDVPAMGNMDLLQELTNLATAGWLPRTLTRGTDGPPDSPRRHRRRHRRRRSSSQRRSSSPGSSTDSPPRAQVLAPQNATPIRRGPRSYAAISNRRRIEAIGSMKSTLFRVSDLVPPDQANEENKANSTNTDDRRTDRVADTDDTRVDTVQMATDTTETTNPAGAVNQAGHTNQASDTNQGDVDNQPGSWSRWIFNSVSRRWTAIRGRVAPHGNETKEAAITETQRSTGTETKIDTGSDAPSTTPETPATDTVEASMMPVVLTGPSSTGHPPKPPFAHLLRPRAPSKYRVASNKARKRAAEAYAKELAAKEAARDAAAKEAAAKKAAAKKAAAEKAAAEKADSPQNQEDRDKRTLEKLGSELRSGKQIPEPNAPPLTDEECLELMLAQEQKILDAKKDKKPPSPQSIPGPSGGGYGLDESFFIDCDSDEGDFAEAQYELETRISKKRKLKEENKSPNKRRKHVITTSRAPTKLNRRIAADKFQPKIDLSPIGSEGDPETPKKDERPTGPSRPVTGSELKGGPKPPKNDKQPSGSSLPVSDSELRGGPNIPGTTNSRLAHLARSLTPRGTFSVPGWFSSPSSAGAPSSAEKGPAPASTKPHADPSSTPGPSILKKPSSTAATSTPNDDISPVSRARNKAEVFKPKTPSRLRETTPSVRESPVRSATQMNESFPNAEWVDTSAQDWLVEICPNGNFKKLPWPEPDEVGEDEAAAQSWVNLAVKKDETITQAAINWYSDDYVKL</sequence>
<feature type="compositionally biased region" description="Basic and acidic residues" evidence="1">
    <location>
        <begin position="10"/>
        <end position="20"/>
    </location>
</feature>
<feature type="compositionally biased region" description="Basic and acidic residues" evidence="1">
    <location>
        <begin position="460"/>
        <end position="469"/>
    </location>
</feature>
<feature type="compositionally biased region" description="Polar residues" evidence="1">
    <location>
        <begin position="368"/>
        <end position="377"/>
    </location>
</feature>
<feature type="compositionally biased region" description="Basic and acidic residues" evidence="1">
    <location>
        <begin position="537"/>
        <end position="547"/>
    </location>
</feature>
<feature type="region of interest" description="Disordered" evidence="1">
    <location>
        <begin position="586"/>
        <end position="816"/>
    </location>
</feature>
<keyword evidence="3" id="KW-1185">Reference proteome</keyword>
<reference evidence="2" key="2">
    <citation type="journal article" date="2023" name="IMA Fungus">
        <title>Comparative genomic study of the Penicillium genus elucidates a diverse pangenome and 15 lateral gene transfer events.</title>
        <authorList>
            <person name="Petersen C."/>
            <person name="Sorensen T."/>
            <person name="Nielsen M.R."/>
            <person name="Sondergaard T.E."/>
            <person name="Sorensen J.L."/>
            <person name="Fitzpatrick D.A."/>
            <person name="Frisvad J.C."/>
            <person name="Nielsen K.L."/>
        </authorList>
    </citation>
    <scope>NUCLEOTIDE SEQUENCE</scope>
    <source>
        <strain evidence="2">IBT 19713</strain>
    </source>
</reference>
<feature type="region of interest" description="Disordered" evidence="1">
    <location>
        <begin position="173"/>
        <end position="237"/>
    </location>
</feature>
<feature type="region of interest" description="Disordered" evidence="1">
    <location>
        <begin position="357"/>
        <end position="399"/>
    </location>
</feature>
<proteinExistence type="predicted"/>
<dbReference type="RefSeq" id="XP_058332995.1">
    <property type="nucleotide sequence ID" value="XM_058473992.1"/>
</dbReference>
<feature type="region of interest" description="Disordered" evidence="1">
    <location>
        <begin position="411"/>
        <end position="430"/>
    </location>
</feature>
<reference evidence="2" key="1">
    <citation type="submission" date="2022-11" db="EMBL/GenBank/DDBJ databases">
        <authorList>
            <person name="Petersen C."/>
        </authorList>
    </citation>
    <scope>NUCLEOTIDE SEQUENCE</scope>
    <source>
        <strain evidence="2">IBT 19713</strain>
    </source>
</reference>
<dbReference type="OrthoDB" id="5394108at2759"/>
<feature type="region of interest" description="Disordered" evidence="1">
    <location>
        <begin position="305"/>
        <end position="334"/>
    </location>
</feature>
<organism evidence="2 3">
    <name type="scientific">Penicillium chermesinum</name>
    <dbReference type="NCBI Taxonomy" id="63820"/>
    <lineage>
        <taxon>Eukaryota</taxon>
        <taxon>Fungi</taxon>
        <taxon>Dikarya</taxon>
        <taxon>Ascomycota</taxon>
        <taxon>Pezizomycotina</taxon>
        <taxon>Eurotiomycetes</taxon>
        <taxon>Eurotiomycetidae</taxon>
        <taxon>Eurotiales</taxon>
        <taxon>Aspergillaceae</taxon>
        <taxon>Penicillium</taxon>
    </lineage>
</organism>
<feature type="compositionally biased region" description="Polar residues" evidence="1">
    <location>
        <begin position="385"/>
        <end position="396"/>
    </location>
</feature>
<dbReference type="Proteomes" id="UP001150941">
    <property type="component" value="Unassembled WGS sequence"/>
</dbReference>
<feature type="compositionally biased region" description="Polar residues" evidence="1">
    <location>
        <begin position="315"/>
        <end position="334"/>
    </location>
</feature>
<evidence type="ECO:0000313" key="2">
    <source>
        <dbReference type="EMBL" id="KAJ5240076.1"/>
    </source>
</evidence>
<name>A0A9W9P8T0_9EURO</name>
<dbReference type="AlphaFoldDB" id="A0A9W9P8T0"/>
<accession>A0A9W9P8T0</accession>
<dbReference type="EMBL" id="JAPQKS010000003">
    <property type="protein sequence ID" value="KAJ5240076.1"/>
    <property type="molecule type" value="Genomic_DNA"/>
</dbReference>
<feature type="region of interest" description="Disordered" evidence="1">
    <location>
        <begin position="261"/>
        <end position="288"/>
    </location>
</feature>
<feature type="compositionally biased region" description="Low complexity" evidence="1">
    <location>
        <begin position="201"/>
        <end position="216"/>
    </location>
</feature>
<evidence type="ECO:0000313" key="3">
    <source>
        <dbReference type="Proteomes" id="UP001150941"/>
    </source>
</evidence>
<feature type="region of interest" description="Disordered" evidence="1">
    <location>
        <begin position="1"/>
        <end position="51"/>
    </location>
</feature>
<feature type="compositionally biased region" description="Polar residues" evidence="1">
    <location>
        <begin position="798"/>
        <end position="816"/>
    </location>
</feature>
<feature type="compositionally biased region" description="Basic and acidic residues" evidence="1">
    <location>
        <begin position="277"/>
        <end position="288"/>
    </location>
</feature>